<accession>T1JG58</accession>
<comment type="catalytic activity">
    <reaction evidence="11">
        <text>(4S)-4-hydroxy-2-oxoglutarate = glyoxylate + pyruvate</text>
        <dbReference type="Rhea" id="RHEA:35639"/>
        <dbReference type="ChEBI" id="CHEBI:15361"/>
        <dbReference type="ChEBI" id="CHEBI:36655"/>
        <dbReference type="ChEBI" id="CHEBI:71685"/>
        <dbReference type="EC" id="4.1.3.16"/>
    </reaction>
</comment>
<comment type="subunit">
    <text evidence="3">Homotetramer.</text>
</comment>
<dbReference type="EnsemblMetazoa" id="SMAR012827-RA">
    <property type="protein sequence ID" value="SMAR012827-PA"/>
    <property type="gene ID" value="SMAR012827"/>
</dbReference>
<protein>
    <recommendedName>
        <fullName evidence="5">4-hydroxy-2-oxoglutarate aldolase, mitochondrial</fullName>
        <ecNumber evidence="4">4.1.3.16</ecNumber>
    </recommendedName>
    <alternativeName>
        <fullName evidence="9">Dihydrodipicolinate synthase-like</fullName>
    </alternativeName>
    <alternativeName>
        <fullName evidence="8">Probable 2-keto-4-hydroxyglutarate aldolase</fullName>
    </alternativeName>
</protein>
<feature type="active site" description="Proton donor/acceptor" evidence="13">
    <location>
        <position position="165"/>
    </location>
</feature>
<feature type="binding site" evidence="14">
    <location>
        <position position="236"/>
    </location>
    <ligand>
        <name>pyruvate</name>
        <dbReference type="ChEBI" id="CHEBI:15361"/>
    </ligand>
</feature>
<name>T1JG58_STRMM</name>
<evidence type="ECO:0000256" key="14">
    <source>
        <dbReference type="PIRSR" id="PIRSR001365-2"/>
    </source>
</evidence>
<evidence type="ECO:0000256" key="1">
    <source>
        <dbReference type="ARBA" id="ARBA00002577"/>
    </source>
</evidence>
<evidence type="ECO:0000256" key="7">
    <source>
        <dbReference type="ARBA" id="ARBA00023270"/>
    </source>
</evidence>
<dbReference type="PhylomeDB" id="T1JG58"/>
<evidence type="ECO:0000256" key="4">
    <source>
        <dbReference type="ARBA" id="ARBA00012215"/>
    </source>
</evidence>
<dbReference type="GO" id="GO:0008700">
    <property type="term" value="F:(R,S)-4-hydroxy-2-oxoglutarate aldolase activity"/>
    <property type="evidence" value="ECO:0007669"/>
    <property type="project" value="UniProtKB-EC"/>
</dbReference>
<proteinExistence type="inferred from homology"/>
<dbReference type="EC" id="4.1.3.16" evidence="4"/>
<dbReference type="GO" id="GO:0008840">
    <property type="term" value="F:4-hydroxy-tetrahydrodipicolinate synthase activity"/>
    <property type="evidence" value="ECO:0007669"/>
    <property type="project" value="TreeGrafter"/>
</dbReference>
<evidence type="ECO:0000256" key="13">
    <source>
        <dbReference type="PIRSR" id="PIRSR001365-1"/>
    </source>
</evidence>
<dbReference type="CDD" id="cd00408">
    <property type="entry name" value="DHDPS-like"/>
    <property type="match status" value="1"/>
</dbReference>
<dbReference type="PIRSF" id="PIRSF001365">
    <property type="entry name" value="DHDPS"/>
    <property type="match status" value="1"/>
</dbReference>
<evidence type="ECO:0000256" key="8">
    <source>
        <dbReference type="ARBA" id="ARBA00030874"/>
    </source>
</evidence>
<organism evidence="15 16">
    <name type="scientific">Strigamia maritima</name>
    <name type="common">European centipede</name>
    <name type="synonym">Geophilus maritimus</name>
    <dbReference type="NCBI Taxonomy" id="126957"/>
    <lineage>
        <taxon>Eukaryota</taxon>
        <taxon>Metazoa</taxon>
        <taxon>Ecdysozoa</taxon>
        <taxon>Arthropoda</taxon>
        <taxon>Myriapoda</taxon>
        <taxon>Chilopoda</taxon>
        <taxon>Pleurostigmophora</taxon>
        <taxon>Geophilomorpha</taxon>
        <taxon>Linotaeniidae</taxon>
        <taxon>Strigamia</taxon>
    </lineage>
</organism>
<keyword evidence="16" id="KW-1185">Reference proteome</keyword>
<evidence type="ECO:0000313" key="15">
    <source>
        <dbReference type="EnsemblMetazoa" id="SMAR012827-PA"/>
    </source>
</evidence>
<dbReference type="Proteomes" id="UP000014500">
    <property type="component" value="Unassembled WGS sequence"/>
</dbReference>
<dbReference type="OMA" id="GMDACVP"/>
<evidence type="ECO:0000256" key="12">
    <source>
        <dbReference type="PIRNR" id="PIRNR001365"/>
    </source>
</evidence>
<dbReference type="eggNOG" id="ENOG502QWNS">
    <property type="taxonomic scope" value="Eukaryota"/>
</dbReference>
<dbReference type="SMART" id="SM01130">
    <property type="entry name" value="DHDPS"/>
    <property type="match status" value="1"/>
</dbReference>
<dbReference type="Pfam" id="PF00701">
    <property type="entry name" value="DHDPS"/>
    <property type="match status" value="1"/>
</dbReference>
<evidence type="ECO:0000256" key="5">
    <source>
        <dbReference type="ARBA" id="ARBA00018425"/>
    </source>
</evidence>
<reference evidence="16" key="1">
    <citation type="submission" date="2011-05" db="EMBL/GenBank/DDBJ databases">
        <authorList>
            <person name="Richards S.R."/>
            <person name="Qu J."/>
            <person name="Jiang H."/>
            <person name="Jhangiani S.N."/>
            <person name="Agravi P."/>
            <person name="Goodspeed R."/>
            <person name="Gross S."/>
            <person name="Mandapat C."/>
            <person name="Jackson L."/>
            <person name="Mathew T."/>
            <person name="Pu L."/>
            <person name="Thornton R."/>
            <person name="Saada N."/>
            <person name="Wilczek-Boney K.B."/>
            <person name="Lee S."/>
            <person name="Kovar C."/>
            <person name="Wu Y."/>
            <person name="Scherer S.E."/>
            <person name="Worley K.C."/>
            <person name="Muzny D.M."/>
            <person name="Gibbs R."/>
        </authorList>
    </citation>
    <scope>NUCLEOTIDE SEQUENCE</scope>
    <source>
        <strain evidence="16">Brora</strain>
    </source>
</reference>
<evidence type="ECO:0000313" key="16">
    <source>
        <dbReference type="Proteomes" id="UP000014500"/>
    </source>
</evidence>
<sequence length="323" mass="35724">MSTRTCPLLRRLYKLSFPSCRFFSDQRFINGLNGVYPPIAVPFNEDQSIAYDKLEANFRIWNSIPFRGYVVFGSNGEVVHLSFDEKIEFFKKVRKLVGRDKLLVAGVGCNSTLATLKLNEQIAKLGADVSLVVTPGYYKTHMTRNVLFNFYKEIADANILPVILYNVPANTGVDMPAELIIELAQHPNIIGLKDSGGDIVKMATIVSNTKSMNFQVLAGSASFLLPAYTIGAVGGICALANVLGKAICDLHENYNEGNLGDAENLQFRLIQPNTAVTKQYGVSGLKYAMDLKGYYGGMPRRPLLPLPLDDKKVLQTYFEKSGF</sequence>
<dbReference type="InterPro" id="IPR002220">
    <property type="entry name" value="DapA-like"/>
</dbReference>
<dbReference type="PANTHER" id="PTHR12128:SF66">
    <property type="entry name" value="4-HYDROXY-2-OXOGLUTARATE ALDOLASE, MITOCHONDRIAL"/>
    <property type="match status" value="1"/>
</dbReference>
<feature type="active site" description="Schiff-base intermediate with substrate" evidence="13">
    <location>
        <position position="193"/>
    </location>
</feature>
<dbReference type="PANTHER" id="PTHR12128">
    <property type="entry name" value="DIHYDRODIPICOLINATE SYNTHASE"/>
    <property type="match status" value="1"/>
</dbReference>
<dbReference type="EMBL" id="JH432192">
    <property type="status" value="NOT_ANNOTATED_CDS"/>
    <property type="molecule type" value="Genomic_DNA"/>
</dbReference>
<comment type="similarity">
    <text evidence="2 12">Belongs to the DapA family.</text>
</comment>
<reference evidence="15" key="2">
    <citation type="submission" date="2015-02" db="UniProtKB">
        <authorList>
            <consortium name="EnsemblMetazoa"/>
        </authorList>
    </citation>
    <scope>IDENTIFICATION</scope>
</reference>
<evidence type="ECO:0000256" key="10">
    <source>
        <dbReference type="ARBA" id="ARBA00033610"/>
    </source>
</evidence>
<dbReference type="SUPFAM" id="SSF51569">
    <property type="entry name" value="Aldolase"/>
    <property type="match status" value="1"/>
</dbReference>
<evidence type="ECO:0000256" key="2">
    <source>
        <dbReference type="ARBA" id="ARBA00007592"/>
    </source>
</evidence>
<dbReference type="STRING" id="126957.T1JG58"/>
<dbReference type="InterPro" id="IPR020625">
    <property type="entry name" value="Schiff_base-form_aldolases_AS"/>
</dbReference>
<evidence type="ECO:0000256" key="3">
    <source>
        <dbReference type="ARBA" id="ARBA00011881"/>
    </source>
</evidence>
<dbReference type="PROSITE" id="PS00666">
    <property type="entry name" value="DHDPS_2"/>
    <property type="match status" value="1"/>
</dbReference>
<evidence type="ECO:0000256" key="9">
    <source>
        <dbReference type="ARBA" id="ARBA00032879"/>
    </source>
</evidence>
<dbReference type="HOGENOM" id="CLU_049343_0_1_1"/>
<dbReference type="AlphaFoldDB" id="T1JG58"/>
<dbReference type="InterPro" id="IPR013785">
    <property type="entry name" value="Aldolase_TIM"/>
</dbReference>
<keyword evidence="6 12" id="KW-0456">Lyase</keyword>
<evidence type="ECO:0000256" key="11">
    <source>
        <dbReference type="ARBA" id="ARBA00033613"/>
    </source>
</evidence>
<dbReference type="Gene3D" id="3.20.20.70">
    <property type="entry name" value="Aldolase class I"/>
    <property type="match status" value="1"/>
</dbReference>
<dbReference type="GO" id="GO:0044281">
    <property type="term" value="P:small molecule metabolic process"/>
    <property type="evidence" value="ECO:0007669"/>
    <property type="project" value="UniProtKB-ARBA"/>
</dbReference>
<dbReference type="PRINTS" id="PR00146">
    <property type="entry name" value="DHPICSNTHASE"/>
</dbReference>
<comment type="catalytic activity">
    <reaction evidence="10">
        <text>(4R)-4-hydroxy-2-oxoglutarate = glyoxylate + pyruvate</text>
        <dbReference type="Rhea" id="RHEA:30687"/>
        <dbReference type="ChEBI" id="CHEBI:15361"/>
        <dbReference type="ChEBI" id="CHEBI:36655"/>
        <dbReference type="ChEBI" id="CHEBI:62213"/>
        <dbReference type="EC" id="4.1.3.16"/>
    </reaction>
</comment>
<comment type="function">
    <text evidence="1">Catalyzes the final step in the metabolic pathway of hydroxyproline.</text>
</comment>
<keyword evidence="7" id="KW-0704">Schiff base</keyword>
<evidence type="ECO:0000256" key="6">
    <source>
        <dbReference type="ARBA" id="ARBA00023239"/>
    </source>
</evidence>